<evidence type="ECO:0000313" key="3">
    <source>
        <dbReference type="Proteomes" id="UP000000707"/>
    </source>
</evidence>
<accession>G3BCG4</accession>
<gene>
    <name evidence="2" type="ORF">CANTEDRAFT_137302</name>
</gene>
<dbReference type="GeneID" id="18250051"/>
<organism evidence="3">
    <name type="scientific">Candida tenuis (strain ATCC 10573 / BCRC 21748 / CBS 615 / JCM 9827 / NBRC 10315 / NRRL Y-1498 / VKM Y-70)</name>
    <name type="common">Yeast</name>
    <name type="synonym">Yamadazyma tenuis</name>
    <dbReference type="NCBI Taxonomy" id="590646"/>
    <lineage>
        <taxon>Eukaryota</taxon>
        <taxon>Fungi</taxon>
        <taxon>Dikarya</taxon>
        <taxon>Ascomycota</taxon>
        <taxon>Saccharomycotina</taxon>
        <taxon>Pichiomycetes</taxon>
        <taxon>Debaryomycetaceae</taxon>
        <taxon>Yamadazyma</taxon>
    </lineage>
</organism>
<dbReference type="KEGG" id="cten:18250051"/>
<sequence>MPETDISEYRRLLGSLEKSHRRDLATHLYSTALMHNLHPVFPYWRYTQWPLSVDRVPDPRTQFEYTDVANIRGIRFEPEVVQSAVEARFTRFTPNNLATEPVLPITRGSRKLRHGQTDAPPSRKRPVREVDSDDSSESEYFSAGADGGSEEESDGEVEELDWLDDEKGDENGDENGVEPNNNDSDEDETIGTLRVSDASDTDAEEESDSINPLRRIKFVQKRSDHNADLYLEMKALLERAISKKLNRMNLRKGQQMTTKMDTPATDQMAKCLAGKVDDLTRELAKLSHKDDTNPHRHGLFTWQDILISEQLIAKPTLPSTGSNEFYTKCEDMFLHMKYNYRLAGESENEEEDAPTNSSVNFSYYDYLQRLQHKKVTKKSNMTPEFILQQKQAVKEVAANKRKIFMELLAQKERDNTLSWNKGYNRDGVYKKGKRHFKAPKNDEEFPEFALQHGGLRIDEYEYLVDF</sequence>
<dbReference type="AlphaFoldDB" id="G3BCG4"/>
<dbReference type="Proteomes" id="UP000000707">
    <property type="component" value="Unassembled WGS sequence"/>
</dbReference>
<feature type="region of interest" description="Disordered" evidence="1">
    <location>
        <begin position="100"/>
        <end position="209"/>
    </location>
</feature>
<reference evidence="2 3" key="1">
    <citation type="journal article" date="2011" name="Proc. Natl. Acad. Sci. U.S.A.">
        <title>Comparative genomics of xylose-fermenting fungi for enhanced biofuel production.</title>
        <authorList>
            <person name="Wohlbach D.J."/>
            <person name="Kuo A."/>
            <person name="Sato T.K."/>
            <person name="Potts K.M."/>
            <person name="Salamov A.A."/>
            <person name="LaButti K.M."/>
            <person name="Sun H."/>
            <person name="Clum A."/>
            <person name="Pangilinan J.L."/>
            <person name="Lindquist E.A."/>
            <person name="Lucas S."/>
            <person name="Lapidus A."/>
            <person name="Jin M."/>
            <person name="Gunawan C."/>
            <person name="Balan V."/>
            <person name="Dale B.E."/>
            <person name="Jeffries T.W."/>
            <person name="Zinkel R."/>
            <person name="Barry K.W."/>
            <person name="Grigoriev I.V."/>
            <person name="Gasch A.P."/>
        </authorList>
    </citation>
    <scope>NUCLEOTIDE SEQUENCE [LARGE SCALE GENOMIC DNA]</scope>
    <source>
        <strain evidence="3">ATCC 10573 / BCRC 21748 / CBS 615 / JCM 9827 / NBRC 10315 / NRRL Y-1498 / VKM Y-70</strain>
    </source>
</reference>
<feature type="compositionally biased region" description="Acidic residues" evidence="1">
    <location>
        <begin position="199"/>
        <end position="208"/>
    </location>
</feature>
<dbReference type="EMBL" id="GL996528">
    <property type="protein sequence ID" value="EGV60830.1"/>
    <property type="molecule type" value="Genomic_DNA"/>
</dbReference>
<keyword evidence="3" id="KW-1185">Reference proteome</keyword>
<evidence type="ECO:0008006" key="4">
    <source>
        <dbReference type="Google" id="ProtNLM"/>
    </source>
</evidence>
<evidence type="ECO:0000256" key="1">
    <source>
        <dbReference type="SAM" id="MobiDB-lite"/>
    </source>
</evidence>
<dbReference type="RefSeq" id="XP_006690044.1">
    <property type="nucleotide sequence ID" value="XM_006689981.1"/>
</dbReference>
<name>G3BCG4_CANTC</name>
<evidence type="ECO:0000313" key="2">
    <source>
        <dbReference type="EMBL" id="EGV60830.1"/>
    </source>
</evidence>
<protein>
    <recommendedName>
        <fullName evidence="4">Rrn9 domain-containing protein</fullName>
    </recommendedName>
</protein>
<proteinExistence type="predicted"/>
<feature type="compositionally biased region" description="Acidic residues" evidence="1">
    <location>
        <begin position="148"/>
        <end position="176"/>
    </location>
</feature>
<dbReference type="eggNOG" id="ENOG502T2HP">
    <property type="taxonomic scope" value="Eukaryota"/>
</dbReference>
<dbReference type="OrthoDB" id="4068335at2759"/>
<dbReference type="HOGENOM" id="CLU_665675_0_0_1"/>